<sequence>MSRPPFSRRFDVGALPALGHVERLVASEEERAALAAEWGIIGLPRIEAELRLKPWRSVGVKVEGRLRAEAVQACVVTLDPVGQTIDEPFEATFMPEGVLPRVEPGVEIEVTLSEEDPPEPFDGRQLDLGALVAEHLSLALDPYPRVPGAVFDDEPPGQAPEDSPFAALSALRRGGSGQD</sequence>
<organism evidence="1 2">
    <name type="scientific">Prosthecomicrobium pneumaticum</name>
    <dbReference type="NCBI Taxonomy" id="81895"/>
    <lineage>
        <taxon>Bacteria</taxon>
        <taxon>Pseudomonadati</taxon>
        <taxon>Pseudomonadota</taxon>
        <taxon>Alphaproteobacteria</taxon>
        <taxon>Hyphomicrobiales</taxon>
        <taxon>Kaistiaceae</taxon>
        <taxon>Prosthecomicrobium</taxon>
    </lineage>
</organism>
<reference evidence="1 2" key="1">
    <citation type="submission" date="2020-08" db="EMBL/GenBank/DDBJ databases">
        <title>Genomic Encyclopedia of Type Strains, Phase IV (KMG-IV): sequencing the most valuable type-strain genomes for metagenomic binning, comparative biology and taxonomic classification.</title>
        <authorList>
            <person name="Goeker M."/>
        </authorList>
    </citation>
    <scope>NUCLEOTIDE SEQUENCE [LARGE SCALE GENOMIC DNA]</scope>
    <source>
        <strain evidence="1 2">DSM 16268</strain>
    </source>
</reference>
<gene>
    <name evidence="1" type="ORF">GGQ63_003863</name>
</gene>
<proteinExistence type="predicted"/>
<evidence type="ECO:0000313" key="1">
    <source>
        <dbReference type="EMBL" id="MBB5754771.1"/>
    </source>
</evidence>
<protein>
    <submittedName>
        <fullName evidence="1">Uncharacterized metal-binding protein YceD (DUF177 family)</fullName>
    </submittedName>
</protein>
<dbReference type="Pfam" id="PF02620">
    <property type="entry name" value="YceD"/>
    <property type="match status" value="1"/>
</dbReference>
<accession>A0A7W9FQ87</accession>
<dbReference type="InterPro" id="IPR003772">
    <property type="entry name" value="YceD"/>
</dbReference>
<keyword evidence="2" id="KW-1185">Reference proteome</keyword>
<dbReference type="AlphaFoldDB" id="A0A7W9FQ87"/>
<evidence type="ECO:0000313" key="2">
    <source>
        <dbReference type="Proteomes" id="UP000523821"/>
    </source>
</evidence>
<name>A0A7W9FQ87_9HYPH</name>
<dbReference type="Proteomes" id="UP000523821">
    <property type="component" value="Unassembled WGS sequence"/>
</dbReference>
<comment type="caution">
    <text evidence="1">The sequence shown here is derived from an EMBL/GenBank/DDBJ whole genome shotgun (WGS) entry which is preliminary data.</text>
</comment>
<dbReference type="RefSeq" id="WP_183858205.1">
    <property type="nucleotide sequence ID" value="NZ_JACHOO010000010.1"/>
</dbReference>
<dbReference type="EMBL" id="JACHOO010000010">
    <property type="protein sequence ID" value="MBB5754771.1"/>
    <property type="molecule type" value="Genomic_DNA"/>
</dbReference>